<dbReference type="PANTHER" id="PTHR10622">
    <property type="entry name" value="HET DOMAIN-CONTAINING PROTEIN"/>
    <property type="match status" value="1"/>
</dbReference>
<comment type="caution">
    <text evidence="2">The sequence shown here is derived from an EMBL/GenBank/DDBJ whole genome shotgun (WGS) entry which is preliminary data.</text>
</comment>
<dbReference type="PANTHER" id="PTHR10622:SF12">
    <property type="entry name" value="HET DOMAIN-CONTAINING PROTEIN"/>
    <property type="match status" value="1"/>
</dbReference>
<dbReference type="Proteomes" id="UP000660729">
    <property type="component" value="Unassembled WGS sequence"/>
</dbReference>
<sequence length="443" mass="50634">MQRPWVSYEELADARWFQRGWTLQELLAPDNVQFFDADWAPIGSLRSLEEWVAEITGIDERALSKKWPVKCFSTAQKFSWASRRVTTIDEDKAYCLVGLFSVSLAPEYGITGRRAFHLLQEAIIRQSCELDESIFVWDTDDDSRQDELFANSPKDFQNGGDIEYDFDQRVPSSFVWSGGRLHGDFRLLRSDPRLDKWDGCVALLNCKLRDQDEKQLGLCLKPVETGHNSRRHRSRTGPTYAVNPRPRRNRSCRTVLIDQLRTIDTFPYRISVVTSVLKTRHDYPLGTMSAHLRRVESLIQLGEGDHGSRPQSRLSENVLWSRAFRNDQHTAVSGYDTTSDVPARSAPPGFKKRRISRPLDESESAAFAAFEIHARECPDCYNPGEVLLAGGELCRTGRSLGNSVGSYAFYRKGKIVGREGSDTLQIFLELPQYYQQVWDYLST</sequence>
<dbReference type="OrthoDB" id="20872at2759"/>
<reference evidence="2" key="1">
    <citation type="submission" date="2020-04" db="EMBL/GenBank/DDBJ databases">
        <title>Draft genome resource of the tomato pathogen Pseudocercospora fuligena.</title>
        <authorList>
            <person name="Zaccaron A."/>
        </authorList>
    </citation>
    <scope>NUCLEOTIDE SEQUENCE</scope>
    <source>
        <strain evidence="2">PF001</strain>
    </source>
</reference>
<keyword evidence="3" id="KW-1185">Reference proteome</keyword>
<evidence type="ECO:0000313" key="2">
    <source>
        <dbReference type="EMBL" id="KAF7188429.1"/>
    </source>
</evidence>
<organism evidence="2 3">
    <name type="scientific">Pseudocercospora fuligena</name>
    <dbReference type="NCBI Taxonomy" id="685502"/>
    <lineage>
        <taxon>Eukaryota</taxon>
        <taxon>Fungi</taxon>
        <taxon>Dikarya</taxon>
        <taxon>Ascomycota</taxon>
        <taxon>Pezizomycotina</taxon>
        <taxon>Dothideomycetes</taxon>
        <taxon>Dothideomycetidae</taxon>
        <taxon>Mycosphaerellales</taxon>
        <taxon>Mycosphaerellaceae</taxon>
        <taxon>Pseudocercospora</taxon>
    </lineage>
</organism>
<feature type="region of interest" description="Disordered" evidence="1">
    <location>
        <begin position="332"/>
        <end position="353"/>
    </location>
</feature>
<evidence type="ECO:0000313" key="3">
    <source>
        <dbReference type="Proteomes" id="UP000660729"/>
    </source>
</evidence>
<dbReference type="AlphaFoldDB" id="A0A8H6VHM6"/>
<protein>
    <submittedName>
        <fullName evidence="2">Vegetative incompatibility protein HET-E-1</fullName>
    </submittedName>
</protein>
<proteinExistence type="predicted"/>
<evidence type="ECO:0000256" key="1">
    <source>
        <dbReference type="SAM" id="MobiDB-lite"/>
    </source>
</evidence>
<dbReference type="EMBL" id="JABCIY010000209">
    <property type="protein sequence ID" value="KAF7188429.1"/>
    <property type="molecule type" value="Genomic_DNA"/>
</dbReference>
<feature type="region of interest" description="Disordered" evidence="1">
    <location>
        <begin position="227"/>
        <end position="247"/>
    </location>
</feature>
<gene>
    <name evidence="2" type="ORF">HII31_10091</name>
</gene>
<name>A0A8H6VHM6_9PEZI</name>
<accession>A0A8H6VHM6</accession>